<comment type="caution">
    <text evidence="1">The sequence shown here is derived from an EMBL/GenBank/DDBJ whole genome shotgun (WGS) entry which is preliminary data.</text>
</comment>
<evidence type="ECO:0000313" key="1">
    <source>
        <dbReference type="EMBL" id="TQD96907.1"/>
    </source>
</evidence>
<organism evidence="1 2">
    <name type="scientific">Malus baccata</name>
    <name type="common">Siberian crab apple</name>
    <name type="synonym">Pyrus baccata</name>
    <dbReference type="NCBI Taxonomy" id="106549"/>
    <lineage>
        <taxon>Eukaryota</taxon>
        <taxon>Viridiplantae</taxon>
        <taxon>Streptophyta</taxon>
        <taxon>Embryophyta</taxon>
        <taxon>Tracheophyta</taxon>
        <taxon>Spermatophyta</taxon>
        <taxon>Magnoliopsida</taxon>
        <taxon>eudicotyledons</taxon>
        <taxon>Gunneridae</taxon>
        <taxon>Pentapetalae</taxon>
        <taxon>rosids</taxon>
        <taxon>fabids</taxon>
        <taxon>Rosales</taxon>
        <taxon>Rosaceae</taxon>
        <taxon>Amygdaloideae</taxon>
        <taxon>Maleae</taxon>
        <taxon>Malus</taxon>
    </lineage>
</organism>
<reference evidence="1 2" key="1">
    <citation type="journal article" date="2019" name="G3 (Bethesda)">
        <title>Sequencing of a Wild Apple (Malus baccata) Genome Unravels the Differences Between Cultivated and Wild Apple Species Regarding Disease Resistance and Cold Tolerance.</title>
        <authorList>
            <person name="Chen X."/>
        </authorList>
    </citation>
    <scope>NUCLEOTIDE SEQUENCE [LARGE SCALE GENOMIC DNA]</scope>
    <source>
        <strain evidence="2">cv. Shandingzi</strain>
        <tissue evidence="1">Leaves</tissue>
    </source>
</reference>
<accession>A0A540MDT7</accession>
<proteinExistence type="predicted"/>
<name>A0A540MDT7_MALBA</name>
<sequence>MILAAKLQLKDYTPTIHHPTAVAFGFYTNTFLVKQNGKKWLYQLHLFSSTRGTK</sequence>
<protein>
    <submittedName>
        <fullName evidence="1">Uncharacterized protein</fullName>
    </submittedName>
</protein>
<dbReference type="EMBL" id="VIEB01000284">
    <property type="protein sequence ID" value="TQD96907.1"/>
    <property type="molecule type" value="Genomic_DNA"/>
</dbReference>
<dbReference type="Proteomes" id="UP000315295">
    <property type="component" value="Unassembled WGS sequence"/>
</dbReference>
<dbReference type="AlphaFoldDB" id="A0A540MDT7"/>
<evidence type="ECO:0000313" key="2">
    <source>
        <dbReference type="Proteomes" id="UP000315295"/>
    </source>
</evidence>
<keyword evidence="2" id="KW-1185">Reference proteome</keyword>
<gene>
    <name evidence="1" type="ORF">C1H46_017512</name>
</gene>